<comment type="caution">
    <text evidence="1">The sequence shown here is derived from an EMBL/GenBank/DDBJ whole genome shotgun (WGS) entry which is preliminary data.</text>
</comment>
<evidence type="ECO:0000313" key="2">
    <source>
        <dbReference type="Proteomes" id="UP000285860"/>
    </source>
</evidence>
<dbReference type="AlphaFoldDB" id="A0A420Q2E8"/>
<sequence length="82" mass="9003">MKGFYLGSSALEQIMSPPCVSSYKKSTSAAAVDQLDDMKPEEAIDQEDGDEDGDLDWMIEASLVSLNGDDEVLFLQNFHLIS</sequence>
<dbReference type="Proteomes" id="UP000285860">
    <property type="component" value="Unassembled WGS sequence"/>
</dbReference>
<reference evidence="1 2" key="1">
    <citation type="journal article" date="2018" name="Sci. Rep.">
        <title>Characterisation of pathogen-specific regions and novel effector candidates in Fusarium oxysporum f. sp. cepae.</title>
        <authorList>
            <person name="Armitage A.D."/>
            <person name="Taylor A."/>
            <person name="Sobczyk M.K."/>
            <person name="Baxter L."/>
            <person name="Greenfield B.P."/>
            <person name="Bates H.J."/>
            <person name="Wilson F."/>
            <person name="Jackson A.C."/>
            <person name="Ott S."/>
            <person name="Harrison R.J."/>
            <person name="Clarkson J.P."/>
        </authorList>
    </citation>
    <scope>NUCLEOTIDE SEQUENCE [LARGE SCALE GENOMIC DNA]</scope>
    <source>
        <strain evidence="1 2">Fo_A28</strain>
    </source>
</reference>
<proteinExistence type="predicted"/>
<evidence type="ECO:0000313" key="1">
    <source>
        <dbReference type="EMBL" id="RKK85499.1"/>
    </source>
</evidence>
<dbReference type="EMBL" id="MRCY01000478">
    <property type="protein sequence ID" value="RKK85499.1"/>
    <property type="molecule type" value="Genomic_DNA"/>
</dbReference>
<gene>
    <name evidence="1" type="ORF">BFJ68_g17267</name>
</gene>
<name>A0A420Q2E8_FUSOX</name>
<accession>A0A420Q2E8</accession>
<protein>
    <submittedName>
        <fullName evidence="1">Uncharacterized protein</fullName>
    </submittedName>
</protein>
<organism evidence="1 2">
    <name type="scientific">Fusarium oxysporum</name>
    <name type="common">Fusarium vascular wilt</name>
    <dbReference type="NCBI Taxonomy" id="5507"/>
    <lineage>
        <taxon>Eukaryota</taxon>
        <taxon>Fungi</taxon>
        <taxon>Dikarya</taxon>
        <taxon>Ascomycota</taxon>
        <taxon>Pezizomycotina</taxon>
        <taxon>Sordariomycetes</taxon>
        <taxon>Hypocreomycetidae</taxon>
        <taxon>Hypocreales</taxon>
        <taxon>Nectriaceae</taxon>
        <taxon>Fusarium</taxon>
        <taxon>Fusarium oxysporum species complex</taxon>
    </lineage>
</organism>